<keyword evidence="4" id="KW-1185">Reference proteome</keyword>
<accession>A0ABQ3RYC6</accession>
<evidence type="ECO:0000313" key="3">
    <source>
        <dbReference type="EMBL" id="GHI60868.1"/>
    </source>
</evidence>
<evidence type="ECO:0000256" key="2">
    <source>
        <dbReference type="SAM" id="Phobius"/>
    </source>
</evidence>
<protein>
    <recommendedName>
        <fullName evidence="5">CHAT domain-containing protein</fullName>
    </recommendedName>
</protein>
<reference evidence="4" key="1">
    <citation type="submission" date="2023-07" db="EMBL/GenBank/DDBJ databases">
        <title>Whole genome shotgun sequence of Streptomyces cacaoi subsp. asoensis NBRC 13813.</title>
        <authorList>
            <person name="Komaki H."/>
            <person name="Tamura T."/>
        </authorList>
    </citation>
    <scope>NUCLEOTIDE SEQUENCE [LARGE SCALE GENOMIC DNA]</scope>
    <source>
        <strain evidence="4">NBRC 13813</strain>
    </source>
</reference>
<keyword evidence="2" id="KW-0472">Membrane</keyword>
<keyword evidence="2" id="KW-0812">Transmembrane</keyword>
<gene>
    <name evidence="3" type="ORF">Saso_25180</name>
</gene>
<dbReference type="RefSeq" id="WP_189919396.1">
    <property type="nucleotide sequence ID" value="NZ_BMSI01000002.1"/>
</dbReference>
<dbReference type="EMBL" id="BNEB01000002">
    <property type="protein sequence ID" value="GHI60868.1"/>
    <property type="molecule type" value="Genomic_DNA"/>
</dbReference>
<evidence type="ECO:0000313" key="4">
    <source>
        <dbReference type="Proteomes" id="UP000649259"/>
    </source>
</evidence>
<comment type="caution">
    <text evidence="3">The sequence shown here is derived from an EMBL/GenBank/DDBJ whole genome shotgun (WGS) entry which is preliminary data.</text>
</comment>
<proteinExistence type="predicted"/>
<evidence type="ECO:0008006" key="5">
    <source>
        <dbReference type="Google" id="ProtNLM"/>
    </source>
</evidence>
<evidence type="ECO:0000256" key="1">
    <source>
        <dbReference type="SAM" id="MobiDB-lite"/>
    </source>
</evidence>
<feature type="region of interest" description="Disordered" evidence="1">
    <location>
        <begin position="684"/>
        <end position="719"/>
    </location>
</feature>
<dbReference type="Proteomes" id="UP000649259">
    <property type="component" value="Unassembled WGS sequence"/>
</dbReference>
<keyword evidence="2" id="KW-1133">Transmembrane helix</keyword>
<dbReference type="GeneID" id="91470410"/>
<feature type="transmembrane region" description="Helical" evidence="2">
    <location>
        <begin position="123"/>
        <end position="144"/>
    </location>
</feature>
<sequence length="1028" mass="111321">MSTERTSARAGRLAPEMCDEEAAERWLAGRGGAEDRAAEETISFQDVLLAMTGISTSYALSLLPRSLKGTLMLSRRRTTGRTIGLWHADSLHIHWRAALLPALLDHLVIGTAVAQLLRFVGLAQPAVVVMGLACGPLAALWRLVRVSRPAVLVAAAPPLTAAWLDPAWWWLDAICYAIALTLIQAVHLHRSVIGKTWTAVGPVFGFIPWRARLSMVLRGRWSLFATALDLASNGRQACAPFVERLSAEGLPAECVPLLTMARAHVLFLRDEQSEALLAAREAVKEARNVGGTVLGWCLGDLSRFRLRNGEESAAAEARTEALGLLSPRRCRRHARRLWLEHVRGHLESAPLVELLGEIHAMRLIAVRTLDQRLLRETELWLAQLMVRVGNAEGARETLRATAHHSDARADIHETNEESVRRRLQAAFVLVETESTRDDARRDALAALAMLRAADRPLAAVAARLALARAQELDGDEEAALTQAVHALIAVHEARYRVGEARGRRLWERMQLTAYATALRLASRGSGADTATLVAEMLETARGEVLPRRLDASELDRHLALLDAVTATELEPTVGAGPSPGSRTDNLSALYELGLSPVRRPPAVAIGGRRLLPGTTGTDGVLDLDRALFALAGRCWYWSAITVKDRYYWAVRSPDGRWSYGDRSIGPASEAARADGELRAALPVRRPGESNAALRERVSAGPLSDPGSSAEDTSRGRPEAAAVPELALLSRVSRAFLPPPLATGLAESGPEPATLVVSLPAGLSHIPVAALPLIPGRDHRVVDSARVLHVPGWATVDHCLTRRPRTRGGPVPMRLAVLRPDAEDGVTGVFHPPPEARHIQKGPCTKSELSSVFRALHQDHGLLYLVGHVDPEPDNPYFGGLRVRPEAEGGAARVAMADMVPARTEAGPAEGPAFPVPSHVITVGCESLGLQPPPGTEAVRTGVTEWLGFGSALLLSGAEHVICTLYTVPETKQLNRAARCMARRVAQGVAPVDALREMQLTHLRRWRRTRRGHPFAWQSFAYSGVGGRS</sequence>
<name>A0ABQ3RYC6_9ACTN</name>
<organism evidence="3 4">
    <name type="scientific">Streptomyces asoensis</name>
    <dbReference type="NCBI Taxonomy" id="249586"/>
    <lineage>
        <taxon>Bacteria</taxon>
        <taxon>Bacillati</taxon>
        <taxon>Actinomycetota</taxon>
        <taxon>Actinomycetes</taxon>
        <taxon>Kitasatosporales</taxon>
        <taxon>Streptomycetaceae</taxon>
        <taxon>Streptomyces</taxon>
    </lineage>
</organism>